<dbReference type="PANTHER" id="PTHR35008:SF8">
    <property type="entry name" value="ALCOHOL DEHYDROGENASE CYTOCHROME C SUBUNIT"/>
    <property type="match status" value="1"/>
</dbReference>
<dbReference type="InterPro" id="IPR009056">
    <property type="entry name" value="Cyt_c-like_dom"/>
</dbReference>
<keyword evidence="8" id="KW-0812">Transmembrane</keyword>
<reference evidence="10" key="1">
    <citation type="submission" date="2019-04" db="EMBL/GenBank/DDBJ databases">
        <authorList>
            <consortium name="Science for Life Laboratories"/>
        </authorList>
    </citation>
    <scope>NUCLEOTIDE SEQUENCE</scope>
    <source>
        <strain evidence="10">MBLW1</strain>
    </source>
</reference>
<dbReference type="Pfam" id="PF00034">
    <property type="entry name" value="Cytochrom_C"/>
    <property type="match status" value="1"/>
</dbReference>
<dbReference type="AlphaFoldDB" id="A0A6C2YMH7"/>
<feature type="compositionally biased region" description="Low complexity" evidence="7">
    <location>
        <begin position="238"/>
        <end position="257"/>
    </location>
</feature>
<dbReference type="KEGG" id="tim:GMBLW1_11620"/>
<keyword evidence="8" id="KW-1133">Transmembrane helix</keyword>
<protein>
    <recommendedName>
        <fullName evidence="9">Cytochrome c domain-containing protein</fullName>
    </recommendedName>
</protein>
<dbReference type="PANTHER" id="PTHR35008">
    <property type="entry name" value="BLL4482 PROTEIN-RELATED"/>
    <property type="match status" value="1"/>
</dbReference>
<dbReference type="InParanoid" id="A0A6C2YMH7"/>
<keyword evidence="8" id="KW-0472">Membrane</keyword>
<sequence>MSTVVNTPMPDANEANDVVKLHGCIQRELAEPHDGFEPVPFWMMITFGLLLFWGGMYMSAFDGEYRQDLYDTPHTQIASKPKLEEIPTTPDALKNAGARIYTNNCASCHQANGLGQPGQYPPLAESEWVAGVTSSPDRLARILLHGLNGPLNVNGKIYNNQMPAWGAQLKDHQIAAVLTFIRQEWGNKALLEATHKGQDFAILPKFITQIRGETAGRSLSWTEAELKAIPLKDANGNPIPASGSAAPAAPPAAMNKQ</sequence>
<keyword evidence="2 6" id="KW-0349">Heme</keyword>
<evidence type="ECO:0000256" key="5">
    <source>
        <dbReference type="ARBA" id="ARBA00023004"/>
    </source>
</evidence>
<dbReference type="EMBL" id="LR586016">
    <property type="protein sequence ID" value="VIP02798.1"/>
    <property type="molecule type" value="Genomic_DNA"/>
</dbReference>
<evidence type="ECO:0000313" key="11">
    <source>
        <dbReference type="Proteomes" id="UP000464378"/>
    </source>
</evidence>
<evidence type="ECO:0000256" key="7">
    <source>
        <dbReference type="SAM" id="MobiDB-lite"/>
    </source>
</evidence>
<evidence type="ECO:0000256" key="2">
    <source>
        <dbReference type="ARBA" id="ARBA00022617"/>
    </source>
</evidence>
<dbReference type="GO" id="GO:0005506">
    <property type="term" value="F:iron ion binding"/>
    <property type="evidence" value="ECO:0007669"/>
    <property type="project" value="InterPro"/>
</dbReference>
<dbReference type="PRINTS" id="PR00605">
    <property type="entry name" value="CYTCHROMECIC"/>
</dbReference>
<dbReference type="RefSeq" id="WP_162657933.1">
    <property type="nucleotide sequence ID" value="NZ_LR593887.1"/>
</dbReference>
<dbReference type="PROSITE" id="PS51007">
    <property type="entry name" value="CYTC"/>
    <property type="match status" value="1"/>
</dbReference>
<keyword evidence="11" id="KW-1185">Reference proteome</keyword>
<dbReference type="InterPro" id="IPR051459">
    <property type="entry name" value="Cytochrome_c-type_DH"/>
</dbReference>
<keyword evidence="3 6" id="KW-0479">Metal-binding</keyword>
<evidence type="ECO:0000256" key="1">
    <source>
        <dbReference type="ARBA" id="ARBA00022448"/>
    </source>
</evidence>
<proteinExistence type="predicted"/>
<keyword evidence="5 6" id="KW-0408">Iron</keyword>
<organism evidence="10">
    <name type="scientific">Tuwongella immobilis</name>
    <dbReference type="NCBI Taxonomy" id="692036"/>
    <lineage>
        <taxon>Bacteria</taxon>
        <taxon>Pseudomonadati</taxon>
        <taxon>Planctomycetota</taxon>
        <taxon>Planctomycetia</taxon>
        <taxon>Gemmatales</taxon>
        <taxon>Gemmataceae</taxon>
        <taxon>Tuwongella</taxon>
    </lineage>
</organism>
<feature type="transmembrane region" description="Helical" evidence="8">
    <location>
        <begin position="41"/>
        <end position="60"/>
    </location>
</feature>
<accession>A0A6C2YMH7</accession>
<name>A0A6C2YMH7_9BACT</name>
<evidence type="ECO:0000259" key="9">
    <source>
        <dbReference type="PROSITE" id="PS51007"/>
    </source>
</evidence>
<evidence type="ECO:0000256" key="6">
    <source>
        <dbReference type="PROSITE-ProRule" id="PRU00433"/>
    </source>
</evidence>
<dbReference type="GO" id="GO:0009055">
    <property type="term" value="F:electron transfer activity"/>
    <property type="evidence" value="ECO:0007669"/>
    <property type="project" value="InterPro"/>
</dbReference>
<keyword evidence="4" id="KW-0249">Electron transport</keyword>
<dbReference type="EMBL" id="LR593887">
    <property type="protein sequence ID" value="VTS02482.1"/>
    <property type="molecule type" value="Genomic_DNA"/>
</dbReference>
<dbReference type="Proteomes" id="UP000464378">
    <property type="component" value="Chromosome"/>
</dbReference>
<evidence type="ECO:0000256" key="3">
    <source>
        <dbReference type="ARBA" id="ARBA00022723"/>
    </source>
</evidence>
<feature type="domain" description="Cytochrome c" evidence="9">
    <location>
        <begin position="92"/>
        <end position="185"/>
    </location>
</feature>
<gene>
    <name evidence="10" type="ORF">GMBLW1_11620</name>
</gene>
<evidence type="ECO:0000313" key="10">
    <source>
        <dbReference type="EMBL" id="VIP02798.1"/>
    </source>
</evidence>
<keyword evidence="1" id="KW-0813">Transport</keyword>
<dbReference type="InterPro" id="IPR036909">
    <property type="entry name" value="Cyt_c-like_dom_sf"/>
</dbReference>
<evidence type="ECO:0000256" key="8">
    <source>
        <dbReference type="SAM" id="Phobius"/>
    </source>
</evidence>
<dbReference type="Gene3D" id="1.10.760.10">
    <property type="entry name" value="Cytochrome c-like domain"/>
    <property type="match status" value="1"/>
</dbReference>
<dbReference type="InterPro" id="IPR008168">
    <property type="entry name" value="Cyt_C_IC"/>
</dbReference>
<evidence type="ECO:0000256" key="4">
    <source>
        <dbReference type="ARBA" id="ARBA00022982"/>
    </source>
</evidence>
<dbReference type="GO" id="GO:0020037">
    <property type="term" value="F:heme binding"/>
    <property type="evidence" value="ECO:0007669"/>
    <property type="project" value="InterPro"/>
</dbReference>
<dbReference type="SUPFAM" id="SSF46626">
    <property type="entry name" value="Cytochrome c"/>
    <property type="match status" value="1"/>
</dbReference>
<feature type="region of interest" description="Disordered" evidence="7">
    <location>
        <begin position="232"/>
        <end position="257"/>
    </location>
</feature>